<dbReference type="SUPFAM" id="SSF53098">
    <property type="entry name" value="Ribonuclease H-like"/>
    <property type="match status" value="1"/>
</dbReference>
<name>A0A537J3Z3_9BACT</name>
<dbReference type="InterPro" id="IPR006641">
    <property type="entry name" value="YqgF/RNaseH-like_dom"/>
</dbReference>
<dbReference type="Proteomes" id="UP000318093">
    <property type="component" value="Unassembled WGS sequence"/>
</dbReference>
<reference evidence="2 3" key="1">
    <citation type="journal article" date="2019" name="Nat. Microbiol.">
        <title>Mediterranean grassland soil C-N compound turnover is dependent on rainfall and depth, and is mediated by genomically divergent microorganisms.</title>
        <authorList>
            <person name="Diamond S."/>
            <person name="Andeer P.F."/>
            <person name="Li Z."/>
            <person name="Crits-Christoph A."/>
            <person name="Burstein D."/>
            <person name="Anantharaman K."/>
            <person name="Lane K.R."/>
            <person name="Thomas B.C."/>
            <person name="Pan C."/>
            <person name="Northen T.R."/>
            <person name="Banfield J.F."/>
        </authorList>
    </citation>
    <scope>NUCLEOTIDE SEQUENCE [LARGE SCALE GENOMIC DNA]</scope>
    <source>
        <strain evidence="2">NP_6</strain>
    </source>
</reference>
<dbReference type="InterPro" id="IPR037027">
    <property type="entry name" value="YqgF/RNaseH-like_dom_sf"/>
</dbReference>
<evidence type="ECO:0000313" key="3">
    <source>
        <dbReference type="Proteomes" id="UP000318093"/>
    </source>
</evidence>
<gene>
    <name evidence="2" type="ORF">E6H03_12720</name>
</gene>
<proteinExistence type="predicted"/>
<dbReference type="EMBL" id="VBAN01000453">
    <property type="protein sequence ID" value="TMI78062.1"/>
    <property type="molecule type" value="Genomic_DNA"/>
</dbReference>
<dbReference type="Gene3D" id="3.30.420.140">
    <property type="entry name" value="YqgF/RNase H-like domain"/>
    <property type="match status" value="1"/>
</dbReference>
<sequence length="144" mass="15843">MRVLAVDPGREKCGVAVYGPGGVVARQVVPLPEVEGLVRRWAADHGVDVVLVGDQTGAKQVLNRLSGLPVPVTSVRERGTTLLARRRYFRDHPPRGWRRFLPLSFQVPPEPYDDYAAVVIAETYLAQKSEAGSRQAPQSRTRCG</sequence>
<dbReference type="InterPro" id="IPR012337">
    <property type="entry name" value="RNaseH-like_sf"/>
</dbReference>
<evidence type="ECO:0000313" key="2">
    <source>
        <dbReference type="EMBL" id="TMI78062.1"/>
    </source>
</evidence>
<dbReference type="AlphaFoldDB" id="A0A537J3Z3"/>
<dbReference type="GO" id="GO:0006139">
    <property type="term" value="P:nucleobase-containing compound metabolic process"/>
    <property type="evidence" value="ECO:0007669"/>
    <property type="project" value="InterPro"/>
</dbReference>
<feature type="domain" description="YqgF/RNase H-like" evidence="1">
    <location>
        <begin position="1"/>
        <end position="84"/>
    </location>
</feature>
<evidence type="ECO:0000259" key="1">
    <source>
        <dbReference type="SMART" id="SM00732"/>
    </source>
</evidence>
<accession>A0A537J3Z3</accession>
<comment type="caution">
    <text evidence="2">The sequence shown here is derived from an EMBL/GenBank/DDBJ whole genome shotgun (WGS) entry which is preliminary data.</text>
</comment>
<dbReference type="SMART" id="SM00732">
    <property type="entry name" value="YqgFc"/>
    <property type="match status" value="1"/>
</dbReference>
<protein>
    <submittedName>
        <fullName evidence="2">Pre-16S rRNA-processing nuclease YqgF</fullName>
    </submittedName>
</protein>
<organism evidence="2 3">
    <name type="scientific">Candidatus Segetimicrobium genomatis</name>
    <dbReference type="NCBI Taxonomy" id="2569760"/>
    <lineage>
        <taxon>Bacteria</taxon>
        <taxon>Bacillati</taxon>
        <taxon>Candidatus Sysuimicrobiota</taxon>
        <taxon>Candidatus Sysuimicrobiia</taxon>
        <taxon>Candidatus Sysuimicrobiales</taxon>
        <taxon>Candidatus Segetimicrobiaceae</taxon>
        <taxon>Candidatus Segetimicrobium</taxon>
    </lineage>
</organism>